<dbReference type="RefSeq" id="XP_002499683.1">
    <property type="nucleotide sequence ID" value="XM_002499637.1"/>
</dbReference>
<evidence type="ECO:0000313" key="10">
    <source>
        <dbReference type="EMBL" id="ACO60941.1"/>
    </source>
</evidence>
<dbReference type="PANTHER" id="PTHR12700">
    <property type="entry name" value="ATP SYNTHASE SUBUNIT D, MITOCHONDRIAL"/>
    <property type="match status" value="1"/>
</dbReference>
<dbReference type="Proteomes" id="UP000002009">
    <property type="component" value="Chromosome 2"/>
</dbReference>
<dbReference type="InterPro" id="IPR036228">
    <property type="entry name" value="ATP_synth_F0_dsu_sf_mt"/>
</dbReference>
<accession>C1DYG8</accession>
<evidence type="ECO:0000256" key="3">
    <source>
        <dbReference type="ARBA" id="ARBA00022448"/>
    </source>
</evidence>
<organism evidence="10 11">
    <name type="scientific">Micromonas commoda (strain RCC299 / NOUM17 / CCMP2709)</name>
    <name type="common">Picoplanktonic green alga</name>
    <dbReference type="NCBI Taxonomy" id="296587"/>
    <lineage>
        <taxon>Eukaryota</taxon>
        <taxon>Viridiplantae</taxon>
        <taxon>Chlorophyta</taxon>
        <taxon>Mamiellophyceae</taxon>
        <taxon>Mamiellales</taxon>
        <taxon>Mamiellaceae</taxon>
        <taxon>Micromonas</taxon>
    </lineage>
</organism>
<comment type="similarity">
    <text evidence="2">Belongs to the ATPase d subunit family.</text>
</comment>
<dbReference type="OMA" id="IANDEWF"/>
<keyword evidence="6" id="KW-0999">Mitochondrion inner membrane</keyword>
<dbReference type="eggNOG" id="KOG3366">
    <property type="taxonomic scope" value="Eukaryota"/>
</dbReference>
<keyword evidence="5" id="KW-0375">Hydrogen ion transport</keyword>
<keyword evidence="9" id="KW-0472">Membrane</keyword>
<evidence type="ECO:0000256" key="1">
    <source>
        <dbReference type="ARBA" id="ARBA00004273"/>
    </source>
</evidence>
<dbReference type="GeneID" id="8241359"/>
<dbReference type="FunCoup" id="C1DYG8">
    <property type="interactions" value="1330"/>
</dbReference>
<keyword evidence="3" id="KW-0813">Transport</keyword>
<keyword evidence="11" id="KW-1185">Reference proteome</keyword>
<dbReference type="SUPFAM" id="SSF161065">
    <property type="entry name" value="ATP synthase D chain-like"/>
    <property type="match status" value="1"/>
</dbReference>
<evidence type="ECO:0000256" key="2">
    <source>
        <dbReference type="ARBA" id="ARBA00006842"/>
    </source>
</evidence>
<protein>
    <submittedName>
        <fullName evidence="10">Uncharacterized protein</fullName>
    </submittedName>
</protein>
<dbReference type="AlphaFoldDB" id="C1DYG8"/>
<evidence type="ECO:0000256" key="5">
    <source>
        <dbReference type="ARBA" id="ARBA00022781"/>
    </source>
</evidence>
<dbReference type="GO" id="GO:0015078">
    <property type="term" value="F:proton transmembrane transporter activity"/>
    <property type="evidence" value="ECO:0007669"/>
    <property type="project" value="InterPro"/>
</dbReference>
<sequence>MADNAVSADDASAAWAKVKASVASDEGLRNIAQLQKAMNEVRDEVGRDAKPLAPIDWENLKKRSGMPELIEEWRKGLANVKYPAYDGNEVAETAAVFKDLIAQAEKLSAAAKAREAEIDAELASLAEDKAKLSTVTMDEVFEKDPALKEEVEQRIREGKWF</sequence>
<dbReference type="GO" id="GO:0015986">
    <property type="term" value="P:proton motive force-driven ATP synthesis"/>
    <property type="evidence" value="ECO:0007669"/>
    <property type="project" value="InterPro"/>
</dbReference>
<evidence type="ECO:0000256" key="4">
    <source>
        <dbReference type="ARBA" id="ARBA00022547"/>
    </source>
</evidence>
<evidence type="ECO:0000256" key="6">
    <source>
        <dbReference type="ARBA" id="ARBA00022792"/>
    </source>
</evidence>
<dbReference type="GO" id="GO:0005743">
    <property type="term" value="C:mitochondrial inner membrane"/>
    <property type="evidence" value="ECO:0007669"/>
    <property type="project" value="UniProtKB-SubCell"/>
</dbReference>
<dbReference type="InterPro" id="IPR008689">
    <property type="entry name" value="ATP_synth_F0_dsu_mt"/>
</dbReference>
<dbReference type="OrthoDB" id="35799at2759"/>
<dbReference type="STRING" id="296587.C1DYG8"/>
<keyword evidence="8" id="KW-0496">Mitochondrion</keyword>
<dbReference type="InParanoid" id="C1DYG8"/>
<gene>
    <name evidence="10" type="ORF">MICPUN_107697</name>
</gene>
<proteinExistence type="inferred from homology"/>
<comment type="subcellular location">
    <subcellularLocation>
        <location evidence="1">Mitochondrion inner membrane</location>
    </subcellularLocation>
</comment>
<dbReference type="Gene3D" id="6.10.280.70">
    <property type="match status" value="1"/>
</dbReference>
<evidence type="ECO:0000256" key="7">
    <source>
        <dbReference type="ARBA" id="ARBA00023065"/>
    </source>
</evidence>
<keyword evidence="7" id="KW-0406">Ion transport</keyword>
<evidence type="ECO:0000256" key="8">
    <source>
        <dbReference type="ARBA" id="ARBA00023128"/>
    </source>
</evidence>
<reference evidence="10 11" key="1">
    <citation type="journal article" date="2009" name="Science">
        <title>Green evolution and dynamic adaptations revealed by genomes of the marine picoeukaryotes Micromonas.</title>
        <authorList>
            <person name="Worden A.Z."/>
            <person name="Lee J.H."/>
            <person name="Mock T."/>
            <person name="Rouze P."/>
            <person name="Simmons M.P."/>
            <person name="Aerts A.L."/>
            <person name="Allen A.E."/>
            <person name="Cuvelier M.L."/>
            <person name="Derelle E."/>
            <person name="Everett M.V."/>
            <person name="Foulon E."/>
            <person name="Grimwood J."/>
            <person name="Gundlach H."/>
            <person name="Henrissat B."/>
            <person name="Napoli C."/>
            <person name="McDonald S.M."/>
            <person name="Parker M.S."/>
            <person name="Rombauts S."/>
            <person name="Salamov A."/>
            <person name="Von Dassow P."/>
            <person name="Badger J.H."/>
            <person name="Coutinho P.M."/>
            <person name="Demir E."/>
            <person name="Dubchak I."/>
            <person name="Gentemann C."/>
            <person name="Eikrem W."/>
            <person name="Gready J.E."/>
            <person name="John U."/>
            <person name="Lanier W."/>
            <person name="Lindquist E.A."/>
            <person name="Lucas S."/>
            <person name="Mayer K.F."/>
            <person name="Moreau H."/>
            <person name="Not F."/>
            <person name="Otillar R."/>
            <person name="Panaud O."/>
            <person name="Pangilinan J."/>
            <person name="Paulsen I."/>
            <person name="Piegu B."/>
            <person name="Poliakov A."/>
            <person name="Robbens S."/>
            <person name="Schmutz J."/>
            <person name="Toulza E."/>
            <person name="Wyss T."/>
            <person name="Zelensky A."/>
            <person name="Zhou K."/>
            <person name="Armbrust E.V."/>
            <person name="Bhattacharya D."/>
            <person name="Goodenough U.W."/>
            <person name="Van de Peer Y."/>
            <person name="Grigoriev I.V."/>
        </authorList>
    </citation>
    <scope>NUCLEOTIDE SEQUENCE [LARGE SCALE GENOMIC DNA]</scope>
    <source>
        <strain evidence="11">RCC299 / NOUM17</strain>
    </source>
</reference>
<dbReference type="EMBL" id="CP001323">
    <property type="protein sequence ID" value="ACO60941.1"/>
    <property type="molecule type" value="Genomic_DNA"/>
</dbReference>
<keyword evidence="4" id="KW-0138">CF(0)</keyword>
<dbReference type="Pfam" id="PF05873">
    <property type="entry name" value="Mt_ATP-synt_D"/>
    <property type="match status" value="1"/>
</dbReference>
<evidence type="ECO:0000313" key="11">
    <source>
        <dbReference type="Proteomes" id="UP000002009"/>
    </source>
</evidence>
<evidence type="ECO:0000256" key="9">
    <source>
        <dbReference type="ARBA" id="ARBA00023136"/>
    </source>
</evidence>
<name>C1DYG8_MICCC</name>
<dbReference type="GO" id="GO:0045259">
    <property type="term" value="C:proton-transporting ATP synthase complex"/>
    <property type="evidence" value="ECO:0007669"/>
    <property type="project" value="UniProtKB-KW"/>
</dbReference>
<dbReference type="KEGG" id="mis:MICPUN_107697"/>